<dbReference type="GO" id="GO:0005351">
    <property type="term" value="F:carbohydrate:proton symporter activity"/>
    <property type="evidence" value="ECO:0007669"/>
    <property type="project" value="TreeGrafter"/>
</dbReference>
<keyword evidence="4 5" id="KW-0472">Membrane</keyword>
<dbReference type="Proteomes" id="UP000076449">
    <property type="component" value="Chromosome IV"/>
</dbReference>
<protein>
    <submittedName>
        <fullName evidence="6">Uncharacterized protein</fullName>
    </submittedName>
</protein>
<dbReference type="GO" id="GO:0016020">
    <property type="term" value="C:membrane"/>
    <property type="evidence" value="ECO:0007669"/>
    <property type="project" value="UniProtKB-SubCell"/>
</dbReference>
<dbReference type="InterPro" id="IPR050360">
    <property type="entry name" value="MFS_Sugar_Transporters"/>
</dbReference>
<dbReference type="InterPro" id="IPR036259">
    <property type="entry name" value="MFS_trans_sf"/>
</dbReference>
<dbReference type="Gene3D" id="1.20.1250.20">
    <property type="entry name" value="MFS general substrate transporter like domains"/>
    <property type="match status" value="1"/>
</dbReference>
<reference evidence="6" key="1">
    <citation type="journal article" date="2014" name="Genome Announc.">
        <title>Complete sequencing and chromosome-scale genome assembly of the industrial progenitor strain P2niaD18 from the penicillin producer Penicillium chrysogenum.</title>
        <authorList>
            <person name="Specht T."/>
            <person name="Dahlmann T.A."/>
            <person name="Zadra I."/>
            <person name="Kurnsteiner H."/>
            <person name="Kuck U."/>
        </authorList>
    </citation>
    <scope>NUCLEOTIDE SEQUENCE [LARGE SCALE GENOMIC DNA]</scope>
    <source>
        <strain evidence="6">P2niaD18</strain>
    </source>
</reference>
<evidence type="ECO:0000256" key="1">
    <source>
        <dbReference type="ARBA" id="ARBA00004141"/>
    </source>
</evidence>
<evidence type="ECO:0000256" key="3">
    <source>
        <dbReference type="ARBA" id="ARBA00022989"/>
    </source>
</evidence>
<feature type="transmembrane region" description="Helical" evidence="5">
    <location>
        <begin position="208"/>
        <end position="231"/>
    </location>
</feature>
<organism evidence="6">
    <name type="scientific">Penicillium chrysogenum</name>
    <name type="common">Penicillium notatum</name>
    <dbReference type="NCBI Taxonomy" id="5076"/>
    <lineage>
        <taxon>Eukaryota</taxon>
        <taxon>Fungi</taxon>
        <taxon>Dikarya</taxon>
        <taxon>Ascomycota</taxon>
        <taxon>Pezizomycotina</taxon>
        <taxon>Eurotiomycetes</taxon>
        <taxon>Eurotiomycetidae</taxon>
        <taxon>Eurotiales</taxon>
        <taxon>Aspergillaceae</taxon>
        <taxon>Penicillium</taxon>
        <taxon>Penicillium chrysogenum species complex</taxon>
    </lineage>
</organism>
<feature type="transmembrane region" description="Helical" evidence="5">
    <location>
        <begin position="142"/>
        <end position="166"/>
    </location>
</feature>
<keyword evidence="2 5" id="KW-0812">Transmembrane</keyword>
<comment type="subcellular location">
    <subcellularLocation>
        <location evidence="1">Membrane</location>
        <topology evidence="1">Multi-pass membrane protein</topology>
    </subcellularLocation>
</comment>
<accession>A0A167PQ11</accession>
<evidence type="ECO:0000313" key="6">
    <source>
        <dbReference type="EMBL" id="KZN83634.1"/>
    </source>
</evidence>
<dbReference type="PANTHER" id="PTHR48022:SF59">
    <property type="entry name" value="MAJOR FACILITATOR SUPERFAMILY (MFS) PROFILE DOMAIN-CONTAINING PROTEIN"/>
    <property type="match status" value="1"/>
</dbReference>
<evidence type="ECO:0000256" key="2">
    <source>
        <dbReference type="ARBA" id="ARBA00022692"/>
    </source>
</evidence>
<name>A0A167PQ11_PENCH</name>
<dbReference type="InterPro" id="IPR005828">
    <property type="entry name" value="MFS_sugar_transport-like"/>
</dbReference>
<proteinExistence type="predicted"/>
<dbReference type="Pfam" id="PF00083">
    <property type="entry name" value="Sugar_tr"/>
    <property type="match status" value="1"/>
</dbReference>
<dbReference type="EMBL" id="CM002801">
    <property type="protein sequence ID" value="KZN83634.1"/>
    <property type="molecule type" value="Genomic_DNA"/>
</dbReference>
<sequence>MGIATTHCSSNLHLRNIPQSHPRTVDPAVCRLSAIRSRTRLLHHYSASQDVVDVAHPPIASARCTLGYWRVLLPQIAPLPPVNGREEAGTALSKLRHLPVEDPVVADELDGLESQLLMSMSSGVQPLYNGFPKRRLSERDHAVFLVMFGYLGTVGDSATFPATVIYGSLSPFAPYPEFAFVGTCAEAAKDMTTDEMKVSPNAEQTSTAAIVAIYLYTVTWSFGWFSIPYLIRPETSPTCIRPLNMSISLLLHWAFHFGCSKMLSLFAATNRWGALLFSVRWAWFMFFPHAVEKIVLLMPRSSATMWSGTTRRSLEALDKLFGQPWYTVRKVAHATKDEIRTQIASSSSTKNALETGKSMPRWRPHSRFYCCDRHLDCKRVPT</sequence>
<dbReference type="AlphaFoldDB" id="A0A167PQ11"/>
<evidence type="ECO:0000256" key="5">
    <source>
        <dbReference type="SAM" id="Phobius"/>
    </source>
</evidence>
<gene>
    <name evidence="6" type="ORF">EN45_107400</name>
</gene>
<keyword evidence="3 5" id="KW-1133">Transmembrane helix</keyword>
<evidence type="ECO:0000256" key="4">
    <source>
        <dbReference type="ARBA" id="ARBA00023136"/>
    </source>
</evidence>
<dbReference type="PANTHER" id="PTHR48022">
    <property type="entry name" value="PLASTIDIC GLUCOSE TRANSPORTER 4"/>
    <property type="match status" value="1"/>
</dbReference>